<name>A0A0F9N461_9ZZZZ</name>
<proteinExistence type="predicted"/>
<comment type="caution">
    <text evidence="2">The sequence shown here is derived from an EMBL/GenBank/DDBJ whole genome shotgun (WGS) entry which is preliminary data.</text>
</comment>
<evidence type="ECO:0000313" key="2">
    <source>
        <dbReference type="EMBL" id="KKN14360.1"/>
    </source>
</evidence>
<gene>
    <name evidence="2" type="ORF">LCGC14_0996890</name>
</gene>
<evidence type="ECO:0000256" key="1">
    <source>
        <dbReference type="SAM" id="MobiDB-lite"/>
    </source>
</evidence>
<accession>A0A0F9N461</accession>
<dbReference type="AlphaFoldDB" id="A0A0F9N461"/>
<protein>
    <submittedName>
        <fullName evidence="2">Uncharacterized protein</fullName>
    </submittedName>
</protein>
<reference evidence="2" key="1">
    <citation type="journal article" date="2015" name="Nature">
        <title>Complex archaea that bridge the gap between prokaryotes and eukaryotes.</title>
        <authorList>
            <person name="Spang A."/>
            <person name="Saw J.H."/>
            <person name="Jorgensen S.L."/>
            <person name="Zaremba-Niedzwiedzka K."/>
            <person name="Martijn J."/>
            <person name="Lind A.E."/>
            <person name="van Eijk R."/>
            <person name="Schleper C."/>
            <person name="Guy L."/>
            <person name="Ettema T.J."/>
        </authorList>
    </citation>
    <scope>NUCLEOTIDE SEQUENCE</scope>
</reference>
<sequence length="92" mass="9520">MNGPCIGHIGAQGDERAPAHEGAADATLPAAASNWVRKRFPGLPPQVADALAHAFEAGFNAGGDRTMAFLVKELRAQGLGDVADVVQKAWDA</sequence>
<dbReference type="EMBL" id="LAZR01003825">
    <property type="protein sequence ID" value="KKN14360.1"/>
    <property type="molecule type" value="Genomic_DNA"/>
</dbReference>
<organism evidence="2">
    <name type="scientific">marine sediment metagenome</name>
    <dbReference type="NCBI Taxonomy" id="412755"/>
    <lineage>
        <taxon>unclassified sequences</taxon>
        <taxon>metagenomes</taxon>
        <taxon>ecological metagenomes</taxon>
    </lineage>
</organism>
<feature type="region of interest" description="Disordered" evidence="1">
    <location>
        <begin position="1"/>
        <end position="21"/>
    </location>
</feature>